<gene>
    <name evidence="1" type="ORF">Bca52824_042712</name>
</gene>
<protein>
    <submittedName>
        <fullName evidence="1">Uncharacterized protein</fullName>
    </submittedName>
</protein>
<dbReference type="EMBL" id="JAAMPC010000009">
    <property type="protein sequence ID" value="KAG2296043.1"/>
    <property type="molecule type" value="Genomic_DNA"/>
</dbReference>
<accession>A0A8X7RYU8</accession>
<dbReference type="AlphaFoldDB" id="A0A8X7RYU8"/>
<proteinExistence type="predicted"/>
<evidence type="ECO:0000313" key="1">
    <source>
        <dbReference type="EMBL" id="KAG2296043.1"/>
    </source>
</evidence>
<sequence length="66" mass="7625">MRRNRLDLTVSASNHRRNHITGTSFRRSSEPVEPPLKPSLFFQLCLPVGELHRSSISHPTRPKLQH</sequence>
<dbReference type="OrthoDB" id="10474096at2759"/>
<keyword evidence="2" id="KW-1185">Reference proteome</keyword>
<organism evidence="1 2">
    <name type="scientific">Brassica carinata</name>
    <name type="common">Ethiopian mustard</name>
    <name type="synonym">Abyssinian cabbage</name>
    <dbReference type="NCBI Taxonomy" id="52824"/>
    <lineage>
        <taxon>Eukaryota</taxon>
        <taxon>Viridiplantae</taxon>
        <taxon>Streptophyta</taxon>
        <taxon>Embryophyta</taxon>
        <taxon>Tracheophyta</taxon>
        <taxon>Spermatophyta</taxon>
        <taxon>Magnoliopsida</taxon>
        <taxon>eudicotyledons</taxon>
        <taxon>Gunneridae</taxon>
        <taxon>Pentapetalae</taxon>
        <taxon>rosids</taxon>
        <taxon>malvids</taxon>
        <taxon>Brassicales</taxon>
        <taxon>Brassicaceae</taxon>
        <taxon>Brassiceae</taxon>
        <taxon>Brassica</taxon>
    </lineage>
</organism>
<evidence type="ECO:0000313" key="2">
    <source>
        <dbReference type="Proteomes" id="UP000886595"/>
    </source>
</evidence>
<dbReference type="Proteomes" id="UP000886595">
    <property type="component" value="Unassembled WGS sequence"/>
</dbReference>
<name>A0A8X7RYU8_BRACI</name>
<comment type="caution">
    <text evidence="1">The sequence shown here is derived from an EMBL/GenBank/DDBJ whole genome shotgun (WGS) entry which is preliminary data.</text>
</comment>
<reference evidence="1 2" key="1">
    <citation type="submission" date="2020-02" db="EMBL/GenBank/DDBJ databases">
        <authorList>
            <person name="Ma Q."/>
            <person name="Huang Y."/>
            <person name="Song X."/>
            <person name="Pei D."/>
        </authorList>
    </citation>
    <scope>NUCLEOTIDE SEQUENCE [LARGE SCALE GENOMIC DNA]</scope>
    <source>
        <strain evidence="1">Sxm20200214</strain>
        <tissue evidence="1">Leaf</tissue>
    </source>
</reference>